<dbReference type="EMBL" id="JAAMPI010000690">
    <property type="protein sequence ID" value="KAF4629337.1"/>
    <property type="molecule type" value="Genomic_DNA"/>
</dbReference>
<accession>A0A8H4W0R2</accession>
<protein>
    <submittedName>
        <fullName evidence="1">Uncharacterized protein</fullName>
    </submittedName>
</protein>
<dbReference type="InterPro" id="IPR008949">
    <property type="entry name" value="Isoprenoid_synthase_dom_sf"/>
</dbReference>
<dbReference type="Proteomes" id="UP000566819">
    <property type="component" value="Unassembled WGS sequence"/>
</dbReference>
<name>A0A8H4W0R2_9HELO</name>
<dbReference type="SUPFAM" id="SSF48576">
    <property type="entry name" value="Terpenoid synthases"/>
    <property type="match status" value="1"/>
</dbReference>
<dbReference type="OrthoDB" id="2861623at2759"/>
<evidence type="ECO:0000313" key="1">
    <source>
        <dbReference type="EMBL" id="KAF4629337.1"/>
    </source>
</evidence>
<dbReference type="AlphaFoldDB" id="A0A8H4W0R2"/>
<sequence>MDSLEFSTLAANAKQSKAFRAETINYIRSCLAGNDVLAKQISENPLVTSFKPVDDATVRGCSDSQISIFLYELERFVHMTGIEQLFQLSRDLPTVEEYQERRMGSSSVGALLSITEYCYGLNIPTRVLQSEDMRFLVTEANVIISMHKNKSTPSSRSSISATALYKQQSTPPWLLSAPSFRFRKCCATIVGEFELES</sequence>
<keyword evidence="2" id="KW-1185">Reference proteome</keyword>
<dbReference type="Pfam" id="PF19086">
    <property type="entry name" value="Terpene_syn_C_2"/>
    <property type="match status" value="1"/>
</dbReference>
<comment type="caution">
    <text evidence="1">The sequence shown here is derived from an EMBL/GenBank/DDBJ whole genome shotgun (WGS) entry which is preliminary data.</text>
</comment>
<organism evidence="1 2">
    <name type="scientific">Cudoniella acicularis</name>
    <dbReference type="NCBI Taxonomy" id="354080"/>
    <lineage>
        <taxon>Eukaryota</taxon>
        <taxon>Fungi</taxon>
        <taxon>Dikarya</taxon>
        <taxon>Ascomycota</taxon>
        <taxon>Pezizomycotina</taxon>
        <taxon>Leotiomycetes</taxon>
        <taxon>Helotiales</taxon>
        <taxon>Tricladiaceae</taxon>
        <taxon>Cudoniella</taxon>
    </lineage>
</organism>
<dbReference type="Gene3D" id="1.10.600.10">
    <property type="entry name" value="Farnesyl Diphosphate Synthase"/>
    <property type="match status" value="1"/>
</dbReference>
<gene>
    <name evidence="1" type="ORF">G7Y89_g8810</name>
</gene>
<reference evidence="1 2" key="1">
    <citation type="submission" date="2020-03" db="EMBL/GenBank/DDBJ databases">
        <title>Draft Genome Sequence of Cudoniella acicularis.</title>
        <authorList>
            <person name="Buettner E."/>
            <person name="Kellner H."/>
        </authorList>
    </citation>
    <scope>NUCLEOTIDE SEQUENCE [LARGE SCALE GENOMIC DNA]</scope>
    <source>
        <strain evidence="1 2">DSM 108380</strain>
    </source>
</reference>
<evidence type="ECO:0000313" key="2">
    <source>
        <dbReference type="Proteomes" id="UP000566819"/>
    </source>
</evidence>
<proteinExistence type="predicted"/>